<evidence type="ECO:0000256" key="5">
    <source>
        <dbReference type="SAM" id="MobiDB-lite"/>
    </source>
</evidence>
<feature type="domain" description="HMG box" evidence="6">
    <location>
        <begin position="133"/>
        <end position="201"/>
    </location>
</feature>
<dbReference type="GO" id="GO:0005634">
    <property type="term" value="C:nucleus"/>
    <property type="evidence" value="ECO:0007669"/>
    <property type="project" value="UniProtKB-UniRule"/>
</dbReference>
<evidence type="ECO:0000256" key="2">
    <source>
        <dbReference type="ARBA" id="ARBA00023125"/>
    </source>
</evidence>
<dbReference type="OrthoDB" id="6247875at2759"/>
<feature type="compositionally biased region" description="Basic residues" evidence="5">
    <location>
        <begin position="124"/>
        <end position="134"/>
    </location>
</feature>
<dbReference type="GO" id="GO:0000978">
    <property type="term" value="F:RNA polymerase II cis-regulatory region sequence-specific DNA binding"/>
    <property type="evidence" value="ECO:0007669"/>
    <property type="project" value="TreeGrafter"/>
</dbReference>
<evidence type="ECO:0000256" key="1">
    <source>
        <dbReference type="ARBA" id="ARBA00023015"/>
    </source>
</evidence>
<keyword evidence="3" id="KW-0804">Transcription</keyword>
<dbReference type="EMBL" id="LSSM01000852">
    <property type="protein sequence ID" value="OMJ27758.1"/>
    <property type="molecule type" value="Genomic_DNA"/>
</dbReference>
<accession>A0A1R1YLH7</accession>
<feature type="region of interest" description="Disordered" evidence="5">
    <location>
        <begin position="182"/>
        <end position="216"/>
    </location>
</feature>
<dbReference type="SMART" id="SM00398">
    <property type="entry name" value="HMG"/>
    <property type="match status" value="1"/>
</dbReference>
<dbReference type="FunFam" id="1.10.30.10:FF:000041">
    <property type="entry name" value="HMG box family protein"/>
    <property type="match status" value="1"/>
</dbReference>
<dbReference type="GO" id="GO:0030154">
    <property type="term" value="P:cell differentiation"/>
    <property type="evidence" value="ECO:0007669"/>
    <property type="project" value="TreeGrafter"/>
</dbReference>
<feature type="region of interest" description="Disordered" evidence="5">
    <location>
        <begin position="64"/>
        <end position="92"/>
    </location>
</feature>
<feature type="compositionally biased region" description="Low complexity" evidence="5">
    <location>
        <begin position="64"/>
        <end position="77"/>
    </location>
</feature>
<keyword evidence="1" id="KW-0805">Transcription regulation</keyword>
<keyword evidence="8" id="KW-1185">Reference proteome</keyword>
<dbReference type="InterPro" id="IPR036910">
    <property type="entry name" value="HMG_box_dom_sf"/>
</dbReference>
<dbReference type="CDD" id="cd01389">
    <property type="entry name" value="HMG-box_ROX1-like"/>
    <property type="match status" value="1"/>
</dbReference>
<name>A0A1R1YLH7_9FUNG</name>
<organism evidence="7 8">
    <name type="scientific">Smittium culicis</name>
    <dbReference type="NCBI Taxonomy" id="133412"/>
    <lineage>
        <taxon>Eukaryota</taxon>
        <taxon>Fungi</taxon>
        <taxon>Fungi incertae sedis</taxon>
        <taxon>Zoopagomycota</taxon>
        <taxon>Kickxellomycotina</taxon>
        <taxon>Harpellomycetes</taxon>
        <taxon>Harpellales</taxon>
        <taxon>Legeriomycetaceae</taxon>
        <taxon>Smittium</taxon>
    </lineage>
</organism>
<evidence type="ECO:0000256" key="4">
    <source>
        <dbReference type="PROSITE-ProRule" id="PRU00267"/>
    </source>
</evidence>
<feature type="compositionally biased region" description="Polar residues" evidence="5">
    <location>
        <begin position="80"/>
        <end position="92"/>
    </location>
</feature>
<dbReference type="PANTHER" id="PTHR10270">
    <property type="entry name" value="SOX TRANSCRIPTION FACTOR"/>
    <property type="match status" value="1"/>
</dbReference>
<dbReference type="GO" id="GO:0001228">
    <property type="term" value="F:DNA-binding transcription activator activity, RNA polymerase II-specific"/>
    <property type="evidence" value="ECO:0007669"/>
    <property type="project" value="TreeGrafter"/>
</dbReference>
<dbReference type="Pfam" id="PF00505">
    <property type="entry name" value="HMG_box"/>
    <property type="match status" value="1"/>
</dbReference>
<feature type="compositionally biased region" description="Polar residues" evidence="5">
    <location>
        <begin position="106"/>
        <end position="115"/>
    </location>
</feature>
<dbReference type="PROSITE" id="PS50118">
    <property type="entry name" value="HMG_BOX_2"/>
    <property type="match status" value="1"/>
</dbReference>
<evidence type="ECO:0000259" key="6">
    <source>
        <dbReference type="PROSITE" id="PS50118"/>
    </source>
</evidence>
<evidence type="ECO:0000313" key="7">
    <source>
        <dbReference type="EMBL" id="OMJ27758.1"/>
    </source>
</evidence>
<feature type="DNA-binding region" description="HMG box" evidence="4">
    <location>
        <begin position="133"/>
        <end position="201"/>
    </location>
</feature>
<dbReference type="PANTHER" id="PTHR10270:SF161">
    <property type="entry name" value="SEX-DETERMINING REGION Y PROTEIN"/>
    <property type="match status" value="1"/>
</dbReference>
<protein>
    <submittedName>
        <fullName evidence="7">Silenced mating-type M-specific polypeptide Mc</fullName>
    </submittedName>
</protein>
<feature type="region of interest" description="Disordered" evidence="5">
    <location>
        <begin position="106"/>
        <end position="137"/>
    </location>
</feature>
<keyword evidence="2 4" id="KW-0238">DNA-binding</keyword>
<dbReference type="Gene3D" id="1.10.30.10">
    <property type="entry name" value="High mobility group box domain"/>
    <property type="match status" value="1"/>
</dbReference>
<dbReference type="AlphaFoldDB" id="A0A1R1YLH7"/>
<dbReference type="InterPro" id="IPR050140">
    <property type="entry name" value="SRY-related_HMG-box_TF-like"/>
</dbReference>
<feature type="compositionally biased region" description="Basic and acidic residues" evidence="5">
    <location>
        <begin position="182"/>
        <end position="202"/>
    </location>
</feature>
<reference evidence="8" key="1">
    <citation type="submission" date="2017-01" db="EMBL/GenBank/DDBJ databases">
        <authorList>
            <person name="Wang Y."/>
            <person name="White M."/>
            <person name="Kvist S."/>
            <person name="Moncalvo J.-M."/>
        </authorList>
    </citation>
    <scope>NUCLEOTIDE SEQUENCE [LARGE SCALE GENOMIC DNA]</scope>
    <source>
        <strain evidence="8">ID-206-W2</strain>
    </source>
</reference>
<gene>
    <name evidence="7" type="ORF">AYI69_g2795</name>
</gene>
<comment type="caution">
    <text evidence="7">The sequence shown here is derived from an EMBL/GenBank/DDBJ whole genome shotgun (WGS) entry which is preliminary data.</text>
</comment>
<dbReference type="SUPFAM" id="SSF47095">
    <property type="entry name" value="HMG-box"/>
    <property type="match status" value="1"/>
</dbReference>
<evidence type="ECO:0000256" key="3">
    <source>
        <dbReference type="ARBA" id="ARBA00023163"/>
    </source>
</evidence>
<dbReference type="Proteomes" id="UP000187429">
    <property type="component" value="Unassembled WGS sequence"/>
</dbReference>
<sequence length="468" mass="53964">MSTIRSSRNENEAENILDKYLNDGNLYSLPSCESIVTKASQNRVYSSPSHSFTSVSEELLTPYSNNSSTNLTTPNFSRRYPTSTGFDSQNTPHEMENRQYLFNILNSNPNSQNVSDLEGEINKRSKQPKQKRTPRPPNAFILYRKDKQEEVIKRNLGVSNKEISCIIGKMWREETDQVRDKYKENAENEKKKHQKMYPDYKYKPRKSKKNTNNQDFKYDSNHPFYIPYVDRAIKLGSPCPEYFQYMSGFNEQPLSSFNGNQISHLNEYMKNTCSQQPNSNYVNNTRINNIDISDLVDESVLNSQFFQQQLSYHNEQILPTELNESSYLNNQADPQYFPANSLEYPENWNDNIPHHSFGIESASGSIENSYISSMSPNNSSVSLRVPENKNIEGLSFNDPRYYQNSMFLKNPALPSNSSVSIGNQYPSAYGYSGVYENGVNTISNFDNPFLNENNYSYIETNPFSKNQI</sequence>
<dbReference type="InterPro" id="IPR009071">
    <property type="entry name" value="HMG_box_dom"/>
</dbReference>
<proteinExistence type="predicted"/>
<evidence type="ECO:0000313" key="8">
    <source>
        <dbReference type="Proteomes" id="UP000187429"/>
    </source>
</evidence>
<keyword evidence="4" id="KW-0539">Nucleus</keyword>